<dbReference type="Gene3D" id="1.25.40.10">
    <property type="entry name" value="Tetratricopeptide repeat domain"/>
    <property type="match status" value="3"/>
</dbReference>
<keyword evidence="4" id="KW-0732">Signal</keyword>
<organism evidence="6 7">
    <name type="scientific">Volvox reticuliferus</name>
    <dbReference type="NCBI Taxonomy" id="1737510"/>
    <lineage>
        <taxon>Eukaryota</taxon>
        <taxon>Viridiplantae</taxon>
        <taxon>Chlorophyta</taxon>
        <taxon>core chlorophytes</taxon>
        <taxon>Chlorophyceae</taxon>
        <taxon>CS clade</taxon>
        <taxon>Chlamydomonadales</taxon>
        <taxon>Volvocaceae</taxon>
        <taxon>Volvox</taxon>
    </lineage>
</organism>
<protein>
    <submittedName>
        <fullName evidence="6">Uncharacterized protein</fullName>
    </submittedName>
</protein>
<evidence type="ECO:0000313" key="5">
    <source>
        <dbReference type="EMBL" id="GIL86722.1"/>
    </source>
</evidence>
<comment type="similarity">
    <text evidence="1">Belongs to the sel-1 family.</text>
</comment>
<dbReference type="Pfam" id="PF08238">
    <property type="entry name" value="Sel1"/>
    <property type="match status" value="10"/>
</dbReference>
<dbReference type="PANTHER" id="PTHR11102:SF147">
    <property type="entry name" value="SEL1L ADAPTOR SUBUNIT OF ERAD E3 UBIQUITIN LIGASE"/>
    <property type="match status" value="1"/>
</dbReference>
<name>A0A8J4GZP5_9CHLO</name>
<reference evidence="6" key="1">
    <citation type="journal article" date="2021" name="Proc. Natl. Acad. Sci. U.S.A.">
        <title>Three genomes in the algal genus Volvox reveal the fate of a haploid sex-determining region after a transition to homothallism.</title>
        <authorList>
            <person name="Yamamoto K."/>
            <person name="Hamaji T."/>
            <person name="Kawai-Toyooka H."/>
            <person name="Matsuzaki R."/>
            <person name="Takahashi F."/>
            <person name="Nishimura Y."/>
            <person name="Kawachi M."/>
            <person name="Noguchi H."/>
            <person name="Minakuchi Y."/>
            <person name="Umen J.G."/>
            <person name="Toyoda A."/>
            <person name="Nozaki H."/>
        </authorList>
    </citation>
    <scope>NUCLEOTIDE SEQUENCE</scope>
    <source>
        <strain evidence="6">NIES-3785</strain>
        <strain evidence="5">NIES-3786</strain>
    </source>
</reference>
<feature type="compositionally biased region" description="Polar residues" evidence="2">
    <location>
        <begin position="839"/>
        <end position="849"/>
    </location>
</feature>
<dbReference type="AlphaFoldDB" id="A0A8J4GZP5"/>
<dbReference type="SUPFAM" id="SSF81901">
    <property type="entry name" value="HCP-like"/>
    <property type="match status" value="3"/>
</dbReference>
<dbReference type="Proteomes" id="UP000722791">
    <property type="component" value="Unassembled WGS sequence"/>
</dbReference>
<keyword evidence="3" id="KW-1133">Transmembrane helix</keyword>
<dbReference type="GO" id="GO:0005789">
    <property type="term" value="C:endoplasmic reticulum membrane"/>
    <property type="evidence" value="ECO:0007669"/>
    <property type="project" value="TreeGrafter"/>
</dbReference>
<dbReference type="SMART" id="SM00671">
    <property type="entry name" value="SEL1"/>
    <property type="match status" value="10"/>
</dbReference>
<evidence type="ECO:0000256" key="4">
    <source>
        <dbReference type="SAM" id="SignalP"/>
    </source>
</evidence>
<keyword evidence="3" id="KW-0472">Membrane</keyword>
<keyword evidence="8" id="KW-1185">Reference proteome</keyword>
<evidence type="ECO:0000256" key="3">
    <source>
        <dbReference type="SAM" id="Phobius"/>
    </source>
</evidence>
<dbReference type="PANTHER" id="PTHR11102">
    <property type="entry name" value="SEL-1-LIKE PROTEIN"/>
    <property type="match status" value="1"/>
</dbReference>
<feature type="signal peptide" evidence="4">
    <location>
        <begin position="1"/>
        <end position="28"/>
    </location>
</feature>
<accession>A0A8J4GZP5</accession>
<evidence type="ECO:0000313" key="6">
    <source>
        <dbReference type="EMBL" id="GIM17273.1"/>
    </source>
</evidence>
<feature type="region of interest" description="Disordered" evidence="2">
    <location>
        <begin position="830"/>
        <end position="920"/>
    </location>
</feature>
<evidence type="ECO:0000256" key="2">
    <source>
        <dbReference type="SAM" id="MobiDB-lite"/>
    </source>
</evidence>
<comment type="caution">
    <text evidence="6">The sequence shown here is derived from an EMBL/GenBank/DDBJ whole genome shotgun (WGS) entry which is preliminary data.</text>
</comment>
<feature type="chain" id="PRO_5036271751" evidence="4">
    <location>
        <begin position="29"/>
        <end position="920"/>
    </location>
</feature>
<dbReference type="OrthoDB" id="509488at2759"/>
<feature type="transmembrane region" description="Helical" evidence="3">
    <location>
        <begin position="767"/>
        <end position="786"/>
    </location>
</feature>
<proteinExistence type="inferred from homology"/>
<feature type="compositionally biased region" description="Low complexity" evidence="2">
    <location>
        <begin position="892"/>
        <end position="920"/>
    </location>
</feature>
<keyword evidence="3" id="KW-0812">Transmembrane</keyword>
<feature type="compositionally biased region" description="Gly residues" evidence="2">
    <location>
        <begin position="857"/>
        <end position="868"/>
    </location>
</feature>
<dbReference type="EMBL" id="BNCQ01000100">
    <property type="protein sequence ID" value="GIM17273.1"/>
    <property type="molecule type" value="Genomic_DNA"/>
</dbReference>
<evidence type="ECO:0000313" key="8">
    <source>
        <dbReference type="Proteomes" id="UP000747110"/>
    </source>
</evidence>
<dbReference type="InterPro" id="IPR006597">
    <property type="entry name" value="Sel1-like"/>
</dbReference>
<feature type="region of interest" description="Disordered" evidence="2">
    <location>
        <begin position="278"/>
        <end position="298"/>
    </location>
</feature>
<evidence type="ECO:0000313" key="7">
    <source>
        <dbReference type="Proteomes" id="UP000722791"/>
    </source>
</evidence>
<dbReference type="EMBL" id="BNCP01000037">
    <property type="protein sequence ID" value="GIL86722.1"/>
    <property type="molecule type" value="Genomic_DNA"/>
</dbReference>
<dbReference type="InterPro" id="IPR011990">
    <property type="entry name" value="TPR-like_helical_dom_sf"/>
</dbReference>
<sequence>MQQAMLQRCVNLAIVLLLLEFCPTFLLAAEEPSPSKSPRTPAEKFYERAVSIRSSSSPSWLEQQKAVELLVAASGFRSVRHGVAFPFNGTLPCQDESECDKQLKQQEGKEGTESMVLEGLEPLVSLSTGGHRGAVRELAKAFQEGFGVSQDMRLALQLFRAASDRGDPEAQGYMGMFYSMGLDQLDSWEAEGIVAFGQSKRPEALLHYYFGALGGDMSSRMALGYRHLMGLGVPQSCWTAASYYQSAAEQVSILAAGLDHSAPPTDDAKATATKGDAIPAAADGSAPEAKDDTTTATKASPAIAIRRQFASGLLPQVDRIRLYHQTTHDVRNERQREMVQYYQFSADRGNIEAQTAVAQVLNYGTLGMDRDHEAALLYYKRAAEANDVTAMAHLGDMYANGHGTERSFEKAREWWELAAKRHSGVALFGLGYLHLTGRGGVTQDFDKAFVYFTKSADQIHSEARPEAWFYLGVMHLKGYGVRRKSVQRALTYFLLASQTGHLLAQYNVAMLHLAGRGTARNCKSAVQLLKTISEKGPAAASVQLGHEHFFRGQYSLALLAYLRAADLGLEMAQSNAAWILDRGLVFGANSSELAVALYQQSASQSNVHSLLCLGDAYFYGKGVKQDWVRSAAIYYEAYQERSPEAMFNLGFMHEFGAGVPKDLKLAKKFYDMAVYTQPSASLPVACANAWLYVHRWWDSMRPYMPGWLWNSVFALQPPYTNVLGPLLARLEEALPNVALDAGVVLWNWVVDLTGWGPLGDMVRQGDWYEGIFLLALLVLLVLVLRLRRDRAAARQRRLEAERLLQQPQQQLADLAGRVADAVAPEGQAGGILGAATGSGVDSSGRGTSTADREVTGESGGLGAGGGGMEPAAREAVGADSGSAKDGNSPTVSSSERAAGGAASSGSGGSAPVASAEESGQ</sequence>
<dbReference type="GO" id="GO:0036503">
    <property type="term" value="P:ERAD pathway"/>
    <property type="evidence" value="ECO:0007669"/>
    <property type="project" value="TreeGrafter"/>
</dbReference>
<evidence type="ECO:0000256" key="1">
    <source>
        <dbReference type="ARBA" id="ARBA00038101"/>
    </source>
</evidence>
<dbReference type="InterPro" id="IPR050767">
    <property type="entry name" value="Sel1_AlgK"/>
</dbReference>
<gene>
    <name evidence="5" type="ORF">Vretifemale_14967</name>
    <name evidence="6" type="ORF">Vretimale_19814</name>
</gene>
<dbReference type="Proteomes" id="UP000747110">
    <property type="component" value="Unassembled WGS sequence"/>
</dbReference>